<dbReference type="RefSeq" id="WP_087618222.1">
    <property type="nucleotide sequence ID" value="NZ_JAFBEY010000009.1"/>
</dbReference>
<dbReference type="Proteomes" id="UP000196594">
    <property type="component" value="Unassembled WGS sequence"/>
</dbReference>
<keyword evidence="2" id="KW-1185">Reference proteome</keyword>
<name>A0ABX3ZDW7_9BACL</name>
<reference evidence="1 2" key="1">
    <citation type="journal article" date="2017" name="Int. J. Syst. Evol. Microbiol.">
        <title>Solibacillus kalamii sp. nov., isolated from a high-efficiency particulate arrestance filter system used in the International Space Station.</title>
        <authorList>
            <person name="Checinska Sielaff A."/>
            <person name="Kumar R.M."/>
            <person name="Pal D."/>
            <person name="Mayilraj S."/>
            <person name="Venkateswaran K."/>
        </authorList>
    </citation>
    <scope>NUCLEOTIDE SEQUENCE [LARGE SCALE GENOMIC DNA]</scope>
    <source>
        <strain evidence="1 2">ISSFR-015</strain>
    </source>
</reference>
<accession>A0ABX3ZDW7</accession>
<proteinExistence type="predicted"/>
<dbReference type="EMBL" id="NHNT01000012">
    <property type="protein sequence ID" value="OUZ37905.1"/>
    <property type="molecule type" value="Genomic_DNA"/>
</dbReference>
<protein>
    <submittedName>
        <fullName evidence="1">Uncharacterized protein</fullName>
    </submittedName>
</protein>
<comment type="caution">
    <text evidence="1">The sequence shown here is derived from an EMBL/GenBank/DDBJ whole genome shotgun (WGS) entry which is preliminary data.</text>
</comment>
<evidence type="ECO:0000313" key="1">
    <source>
        <dbReference type="EMBL" id="OUZ37905.1"/>
    </source>
</evidence>
<gene>
    <name evidence="1" type="ORF">CBM15_15625</name>
</gene>
<evidence type="ECO:0000313" key="2">
    <source>
        <dbReference type="Proteomes" id="UP000196594"/>
    </source>
</evidence>
<sequence length="59" mass="6691">MNTEILSFVEKMEATLLNDLVTTDSSDLYEIAVEMIAQHKDAYKNICQAYEVVKHNLVG</sequence>
<organism evidence="1 2">
    <name type="scientific">Solibacillus kalamii</name>
    <dbReference type="NCBI Taxonomy" id="1748298"/>
    <lineage>
        <taxon>Bacteria</taxon>
        <taxon>Bacillati</taxon>
        <taxon>Bacillota</taxon>
        <taxon>Bacilli</taxon>
        <taxon>Bacillales</taxon>
        <taxon>Caryophanaceae</taxon>
        <taxon>Solibacillus</taxon>
    </lineage>
</organism>